<name>A0ABD3FIS0_9STRA</name>
<protein>
    <submittedName>
        <fullName evidence="2">Uncharacterized protein</fullName>
    </submittedName>
</protein>
<evidence type="ECO:0000313" key="2">
    <source>
        <dbReference type="EMBL" id="KAL3666813.1"/>
    </source>
</evidence>
<proteinExistence type="predicted"/>
<evidence type="ECO:0000256" key="1">
    <source>
        <dbReference type="SAM" id="MobiDB-lite"/>
    </source>
</evidence>
<comment type="caution">
    <text evidence="2">The sequence shown here is derived from an EMBL/GenBank/DDBJ whole genome shotgun (WGS) entry which is preliminary data.</text>
</comment>
<evidence type="ECO:0000313" key="3">
    <source>
        <dbReference type="Proteomes" id="UP001632037"/>
    </source>
</evidence>
<reference evidence="2 3" key="1">
    <citation type="submission" date="2024-09" db="EMBL/GenBank/DDBJ databases">
        <title>Genome sequencing and assembly of Phytophthora oleae, isolate VK10A, causative agent of rot of olive drupes.</title>
        <authorList>
            <person name="Conti Taguali S."/>
            <person name="Riolo M."/>
            <person name="La Spada F."/>
            <person name="Cacciola S.O."/>
            <person name="Dionisio G."/>
        </authorList>
    </citation>
    <scope>NUCLEOTIDE SEQUENCE [LARGE SCALE GENOMIC DNA]</scope>
    <source>
        <strain evidence="2 3">VK10A</strain>
    </source>
</reference>
<dbReference type="AlphaFoldDB" id="A0ABD3FIS0"/>
<feature type="compositionally biased region" description="Basic and acidic residues" evidence="1">
    <location>
        <begin position="1"/>
        <end position="14"/>
    </location>
</feature>
<organism evidence="2 3">
    <name type="scientific">Phytophthora oleae</name>
    <dbReference type="NCBI Taxonomy" id="2107226"/>
    <lineage>
        <taxon>Eukaryota</taxon>
        <taxon>Sar</taxon>
        <taxon>Stramenopiles</taxon>
        <taxon>Oomycota</taxon>
        <taxon>Peronosporomycetes</taxon>
        <taxon>Peronosporales</taxon>
        <taxon>Peronosporaceae</taxon>
        <taxon>Phytophthora</taxon>
    </lineage>
</organism>
<accession>A0ABD3FIS0</accession>
<gene>
    <name evidence="2" type="ORF">V7S43_008431</name>
</gene>
<keyword evidence="3" id="KW-1185">Reference proteome</keyword>
<dbReference type="EMBL" id="JBIMZQ010000016">
    <property type="protein sequence ID" value="KAL3666813.1"/>
    <property type="molecule type" value="Genomic_DNA"/>
</dbReference>
<feature type="region of interest" description="Disordered" evidence="1">
    <location>
        <begin position="1"/>
        <end position="74"/>
    </location>
</feature>
<dbReference type="Proteomes" id="UP001632037">
    <property type="component" value="Unassembled WGS sequence"/>
</dbReference>
<sequence>MAGQPKHTEAHNLKVNDGMMTPPSKLRQLKSPPKINQSRPVYPVRIGPKLSMFDDWSDEEPEDAQPVKLWSQSA</sequence>